<dbReference type="InterPro" id="IPR001697">
    <property type="entry name" value="Pyr_Knase"/>
</dbReference>
<comment type="cofactor">
    <cofactor evidence="1">
        <name>K(+)</name>
        <dbReference type="ChEBI" id="CHEBI:29103"/>
    </cofactor>
</comment>
<dbReference type="EMBL" id="BLAY01000066">
    <property type="protein sequence ID" value="GET39446.1"/>
    <property type="molecule type" value="Genomic_DNA"/>
</dbReference>
<dbReference type="InterPro" id="IPR040442">
    <property type="entry name" value="Pyrv_kinase-like_dom_sf"/>
</dbReference>
<evidence type="ECO:0000256" key="9">
    <source>
        <dbReference type="ARBA" id="ARBA00022840"/>
    </source>
</evidence>
<protein>
    <recommendedName>
        <fullName evidence="4">pyruvate kinase</fullName>
        <ecNumber evidence="4">2.7.1.40</ecNumber>
    </recommendedName>
</protein>
<keyword evidence="15" id="KW-1185">Reference proteome</keyword>
<reference evidence="14" key="1">
    <citation type="submission" date="2019-10" db="EMBL/GenBank/DDBJ databases">
        <title>Draft genome sequece of Microseira wollei NIES-4236.</title>
        <authorList>
            <person name="Yamaguchi H."/>
            <person name="Suzuki S."/>
            <person name="Kawachi M."/>
        </authorList>
    </citation>
    <scope>NUCLEOTIDE SEQUENCE</scope>
    <source>
        <strain evidence="14">NIES-4236</strain>
    </source>
</reference>
<evidence type="ECO:0000259" key="13">
    <source>
        <dbReference type="Pfam" id="PF00224"/>
    </source>
</evidence>
<keyword evidence="6" id="KW-0479">Metal-binding</keyword>
<dbReference type="Proteomes" id="UP001050975">
    <property type="component" value="Unassembled WGS sequence"/>
</dbReference>
<evidence type="ECO:0000256" key="3">
    <source>
        <dbReference type="ARBA" id="ARBA00008663"/>
    </source>
</evidence>
<evidence type="ECO:0000256" key="12">
    <source>
        <dbReference type="ARBA" id="ARBA00023317"/>
    </source>
</evidence>
<dbReference type="AlphaFoldDB" id="A0AAV3XFH0"/>
<dbReference type="InterPro" id="IPR015813">
    <property type="entry name" value="Pyrv/PenolPyrv_kinase-like_dom"/>
</dbReference>
<keyword evidence="5" id="KW-0808">Transferase</keyword>
<dbReference type="GO" id="GO:0000287">
    <property type="term" value="F:magnesium ion binding"/>
    <property type="evidence" value="ECO:0007669"/>
    <property type="project" value="InterPro"/>
</dbReference>
<dbReference type="GO" id="GO:0016301">
    <property type="term" value="F:kinase activity"/>
    <property type="evidence" value="ECO:0007669"/>
    <property type="project" value="UniProtKB-KW"/>
</dbReference>
<keyword evidence="10" id="KW-0460">Magnesium</keyword>
<dbReference type="GO" id="GO:0030955">
    <property type="term" value="F:potassium ion binding"/>
    <property type="evidence" value="ECO:0007669"/>
    <property type="project" value="InterPro"/>
</dbReference>
<dbReference type="GO" id="GO:0005524">
    <property type="term" value="F:ATP binding"/>
    <property type="evidence" value="ECO:0007669"/>
    <property type="project" value="UniProtKB-KW"/>
</dbReference>
<evidence type="ECO:0000256" key="11">
    <source>
        <dbReference type="ARBA" id="ARBA00023152"/>
    </source>
</evidence>
<dbReference type="SUPFAM" id="SSF51621">
    <property type="entry name" value="Phosphoenolpyruvate/pyruvate domain"/>
    <property type="match status" value="1"/>
</dbReference>
<evidence type="ECO:0000256" key="2">
    <source>
        <dbReference type="ARBA" id="ARBA00004997"/>
    </source>
</evidence>
<evidence type="ECO:0000256" key="8">
    <source>
        <dbReference type="ARBA" id="ARBA00022777"/>
    </source>
</evidence>
<gene>
    <name evidence="14" type="primary">pykF4</name>
    <name evidence="14" type="ORF">MiSe_42150</name>
</gene>
<organism evidence="14 15">
    <name type="scientific">Microseira wollei NIES-4236</name>
    <dbReference type="NCBI Taxonomy" id="2530354"/>
    <lineage>
        <taxon>Bacteria</taxon>
        <taxon>Bacillati</taxon>
        <taxon>Cyanobacteriota</taxon>
        <taxon>Cyanophyceae</taxon>
        <taxon>Oscillatoriophycideae</taxon>
        <taxon>Aerosakkonematales</taxon>
        <taxon>Aerosakkonemataceae</taxon>
        <taxon>Microseira</taxon>
    </lineage>
</organism>
<keyword evidence="11" id="KW-0324">Glycolysis</keyword>
<evidence type="ECO:0000256" key="5">
    <source>
        <dbReference type="ARBA" id="ARBA00022679"/>
    </source>
</evidence>
<keyword evidence="8 14" id="KW-0418">Kinase</keyword>
<evidence type="ECO:0000256" key="4">
    <source>
        <dbReference type="ARBA" id="ARBA00012142"/>
    </source>
</evidence>
<dbReference type="InterPro" id="IPR015793">
    <property type="entry name" value="Pyrv_Knase_brl"/>
</dbReference>
<comment type="similarity">
    <text evidence="3">Belongs to the pyruvate kinase family.</text>
</comment>
<dbReference type="InterPro" id="IPR015806">
    <property type="entry name" value="Pyrv_Knase_insert_dom_sf"/>
</dbReference>
<dbReference type="Pfam" id="PF00224">
    <property type="entry name" value="PK"/>
    <property type="match status" value="1"/>
</dbReference>
<evidence type="ECO:0000256" key="1">
    <source>
        <dbReference type="ARBA" id="ARBA00001958"/>
    </source>
</evidence>
<dbReference type="PANTHER" id="PTHR11817">
    <property type="entry name" value="PYRUVATE KINASE"/>
    <property type="match status" value="1"/>
</dbReference>
<keyword evidence="7" id="KW-0547">Nucleotide-binding</keyword>
<dbReference type="InterPro" id="IPR011037">
    <property type="entry name" value="Pyrv_Knase-like_insert_dom_sf"/>
</dbReference>
<dbReference type="EC" id="2.7.1.40" evidence="4"/>
<comment type="pathway">
    <text evidence="2">Carbohydrate degradation; glycolysis; pyruvate from D-glyceraldehyde 3-phosphate: step 5/5.</text>
</comment>
<dbReference type="SUPFAM" id="SSF50800">
    <property type="entry name" value="PK beta-barrel domain-like"/>
    <property type="match status" value="1"/>
</dbReference>
<keyword evidence="9" id="KW-0067">ATP-binding</keyword>
<dbReference type="RefSeq" id="WP_226584803.1">
    <property type="nucleotide sequence ID" value="NZ_BLAY01000066.1"/>
</dbReference>
<accession>A0AAV3XFH0</accession>
<sequence>MTNVISPKEDLALEKLSNPQTLLIALQKLRQSVMREGQEIFSQWRSLIHRPVFKSSALNLAYYLALRRHDLRTLQTALMPWGLSSLGRIEARVLPNLDAVIATLGAICGEDPAKLPPHPRLGAFFAGDRLLQQHTEDVFGETRRHRRVRIMVTLPTAAANDGEFVRDLLRRGCDCVRINCAHDSADIWAAMIANLRQAEMETGHHCKILMDLGGPKPRIEQIFAPDSNKQRLFVGDYLLITRTSPPTANPTCFQASCTIPQVLDQLQVGATVWIDDGRIGAGVESINSEGVLLTITHARPQGEKLRADKGINFPDTVLNLSPLTQKDLQDLDFIATHADIVGYSFVQTAAGSMSTL</sequence>
<evidence type="ECO:0000256" key="7">
    <source>
        <dbReference type="ARBA" id="ARBA00022741"/>
    </source>
</evidence>
<name>A0AAV3XFH0_9CYAN</name>
<comment type="caution">
    <text evidence="14">The sequence shown here is derived from an EMBL/GenBank/DDBJ whole genome shotgun (WGS) entry which is preliminary data.</text>
</comment>
<proteinExistence type="inferred from homology"/>
<dbReference type="Gene3D" id="2.40.33.10">
    <property type="entry name" value="PK beta-barrel domain-like"/>
    <property type="match status" value="1"/>
</dbReference>
<dbReference type="Gene3D" id="3.20.20.60">
    <property type="entry name" value="Phosphoenolpyruvate-binding domains"/>
    <property type="match status" value="1"/>
</dbReference>
<feature type="domain" description="Pyruvate kinase barrel" evidence="13">
    <location>
        <begin position="146"/>
        <end position="350"/>
    </location>
</feature>
<dbReference type="GO" id="GO:0004743">
    <property type="term" value="F:pyruvate kinase activity"/>
    <property type="evidence" value="ECO:0007669"/>
    <property type="project" value="UniProtKB-EC"/>
</dbReference>
<evidence type="ECO:0000313" key="14">
    <source>
        <dbReference type="EMBL" id="GET39446.1"/>
    </source>
</evidence>
<evidence type="ECO:0000256" key="6">
    <source>
        <dbReference type="ARBA" id="ARBA00022723"/>
    </source>
</evidence>
<evidence type="ECO:0000256" key="10">
    <source>
        <dbReference type="ARBA" id="ARBA00022842"/>
    </source>
</evidence>
<keyword evidence="12 14" id="KW-0670">Pyruvate</keyword>
<evidence type="ECO:0000313" key="15">
    <source>
        <dbReference type="Proteomes" id="UP001050975"/>
    </source>
</evidence>